<comment type="caution">
    <text evidence="2">The sequence shown here is derived from an EMBL/GenBank/DDBJ whole genome shotgun (WGS) entry which is preliminary data.</text>
</comment>
<evidence type="ECO:0000313" key="3">
    <source>
        <dbReference type="Proteomes" id="UP000282971"/>
    </source>
</evidence>
<dbReference type="AlphaFoldDB" id="A0A437LYE0"/>
<dbReference type="RefSeq" id="WP_127745689.1">
    <property type="nucleotide sequence ID" value="NZ_SACN01000003.1"/>
</dbReference>
<sequence length="170" mass="17582">MSAETLSPAIPKDVEDMAARLLERACDRGVSLATAESCTGGLLSSLLTDIEGASHAFERGFVVYSEEAKCDLLGVSPDLIRRCGAVSAEVARAMATGAVARSQADIAVSVTGFAGAGAPGDEAGLVHFGCADRTGAVRHRVEHFGDLGRGPIRLAAVRVALEMIDRALDD</sequence>
<organism evidence="2 3">
    <name type="scientific">Sphingomonas crocodyli</name>
    <dbReference type="NCBI Taxonomy" id="1979270"/>
    <lineage>
        <taxon>Bacteria</taxon>
        <taxon>Pseudomonadati</taxon>
        <taxon>Pseudomonadota</taxon>
        <taxon>Alphaproteobacteria</taxon>
        <taxon>Sphingomonadales</taxon>
        <taxon>Sphingomonadaceae</taxon>
        <taxon>Sphingomonas</taxon>
    </lineage>
</organism>
<proteinExistence type="predicted"/>
<dbReference type="Pfam" id="PF02464">
    <property type="entry name" value="CinA"/>
    <property type="match status" value="1"/>
</dbReference>
<dbReference type="InterPro" id="IPR036653">
    <property type="entry name" value="CinA-like_C"/>
</dbReference>
<dbReference type="InterPro" id="IPR008136">
    <property type="entry name" value="CinA_C"/>
</dbReference>
<dbReference type="EMBL" id="SACN01000003">
    <property type="protein sequence ID" value="RVT90431.1"/>
    <property type="molecule type" value="Genomic_DNA"/>
</dbReference>
<accession>A0A437LYE0</accession>
<dbReference type="Gene3D" id="3.90.950.20">
    <property type="entry name" value="CinA-like"/>
    <property type="match status" value="1"/>
</dbReference>
<gene>
    <name evidence="2" type="ORF">EOD43_19430</name>
</gene>
<dbReference type="SUPFAM" id="SSF142433">
    <property type="entry name" value="CinA-like"/>
    <property type="match status" value="1"/>
</dbReference>
<dbReference type="Proteomes" id="UP000282971">
    <property type="component" value="Unassembled WGS sequence"/>
</dbReference>
<reference evidence="2 3" key="1">
    <citation type="submission" date="2019-01" db="EMBL/GenBank/DDBJ databases">
        <authorList>
            <person name="Chen W.-M."/>
        </authorList>
    </citation>
    <scope>NUCLEOTIDE SEQUENCE [LARGE SCALE GENOMIC DNA]</scope>
    <source>
        <strain evidence="2 3">CCP-7</strain>
    </source>
</reference>
<evidence type="ECO:0000259" key="1">
    <source>
        <dbReference type="Pfam" id="PF02464"/>
    </source>
</evidence>
<keyword evidence="3" id="KW-1185">Reference proteome</keyword>
<dbReference type="NCBIfam" id="TIGR00199">
    <property type="entry name" value="PncC_domain"/>
    <property type="match status" value="1"/>
</dbReference>
<evidence type="ECO:0000313" key="2">
    <source>
        <dbReference type="EMBL" id="RVT90431.1"/>
    </source>
</evidence>
<dbReference type="OrthoDB" id="9801454at2"/>
<protein>
    <submittedName>
        <fullName evidence="2">CinA family protein</fullName>
    </submittedName>
</protein>
<name>A0A437LYE0_9SPHN</name>
<feature type="domain" description="CinA C-terminal" evidence="1">
    <location>
        <begin position="15"/>
        <end position="167"/>
    </location>
</feature>